<dbReference type="UniPathway" id="UPA00219"/>
<evidence type="ECO:0000259" key="9">
    <source>
        <dbReference type="PROSITE" id="PS52029"/>
    </source>
</evidence>
<keyword evidence="3 6" id="KW-0133">Cell shape</keyword>
<evidence type="ECO:0000256" key="2">
    <source>
        <dbReference type="ARBA" id="ARBA00022679"/>
    </source>
</evidence>
<dbReference type="InterPro" id="IPR036365">
    <property type="entry name" value="PGBD-like_sf"/>
</dbReference>
<proteinExistence type="predicted"/>
<gene>
    <name evidence="10" type="ORF">HNR12_002521</name>
</gene>
<evidence type="ECO:0000256" key="7">
    <source>
        <dbReference type="SAM" id="MobiDB-lite"/>
    </source>
</evidence>
<organism evidence="10 11">
    <name type="scientific">Streptomonospora nanhaiensis</name>
    <dbReference type="NCBI Taxonomy" id="1323731"/>
    <lineage>
        <taxon>Bacteria</taxon>
        <taxon>Bacillati</taxon>
        <taxon>Actinomycetota</taxon>
        <taxon>Actinomycetes</taxon>
        <taxon>Streptosporangiales</taxon>
        <taxon>Nocardiopsidaceae</taxon>
        <taxon>Streptomonospora</taxon>
    </lineage>
</organism>
<dbReference type="InterPro" id="IPR050979">
    <property type="entry name" value="LD-transpeptidase"/>
</dbReference>
<feature type="signal peptide" evidence="8">
    <location>
        <begin position="1"/>
        <end position="36"/>
    </location>
</feature>
<dbReference type="EMBL" id="JACCFO010000001">
    <property type="protein sequence ID" value="NYI96244.1"/>
    <property type="molecule type" value="Genomic_DNA"/>
</dbReference>
<dbReference type="Proteomes" id="UP000575985">
    <property type="component" value="Unassembled WGS sequence"/>
</dbReference>
<evidence type="ECO:0000256" key="1">
    <source>
        <dbReference type="ARBA" id="ARBA00004752"/>
    </source>
</evidence>
<dbReference type="InterPro" id="IPR036366">
    <property type="entry name" value="PGBDSf"/>
</dbReference>
<accession>A0A853BNC1</accession>
<keyword evidence="8" id="KW-0732">Signal</keyword>
<dbReference type="AlphaFoldDB" id="A0A853BNC1"/>
<dbReference type="Pfam" id="PF01471">
    <property type="entry name" value="PG_binding_1"/>
    <property type="match status" value="1"/>
</dbReference>
<keyword evidence="5 6" id="KW-0961">Cell wall biogenesis/degradation</keyword>
<dbReference type="Gene3D" id="2.40.440.10">
    <property type="entry name" value="L,D-transpeptidase catalytic domain-like"/>
    <property type="match status" value="1"/>
</dbReference>
<dbReference type="GO" id="GO:0008360">
    <property type="term" value="P:regulation of cell shape"/>
    <property type="evidence" value="ECO:0007669"/>
    <property type="project" value="UniProtKB-UniRule"/>
</dbReference>
<comment type="pathway">
    <text evidence="1 6">Cell wall biogenesis; peptidoglycan biosynthesis.</text>
</comment>
<evidence type="ECO:0000256" key="6">
    <source>
        <dbReference type="PROSITE-ProRule" id="PRU01373"/>
    </source>
</evidence>
<evidence type="ECO:0000313" key="10">
    <source>
        <dbReference type="EMBL" id="NYI96244.1"/>
    </source>
</evidence>
<dbReference type="GO" id="GO:0005576">
    <property type="term" value="C:extracellular region"/>
    <property type="evidence" value="ECO:0007669"/>
    <property type="project" value="TreeGrafter"/>
</dbReference>
<evidence type="ECO:0000256" key="5">
    <source>
        <dbReference type="ARBA" id="ARBA00023316"/>
    </source>
</evidence>
<dbReference type="InterPro" id="IPR002477">
    <property type="entry name" value="Peptidoglycan-bd-like"/>
</dbReference>
<evidence type="ECO:0000256" key="4">
    <source>
        <dbReference type="ARBA" id="ARBA00022984"/>
    </source>
</evidence>
<dbReference type="RefSeq" id="WP_179767640.1">
    <property type="nucleotide sequence ID" value="NZ_JACCFO010000001.1"/>
</dbReference>
<dbReference type="GO" id="GO:0018104">
    <property type="term" value="P:peptidoglycan-protein cross-linking"/>
    <property type="evidence" value="ECO:0007669"/>
    <property type="project" value="TreeGrafter"/>
</dbReference>
<feature type="compositionally biased region" description="Low complexity" evidence="7">
    <location>
        <begin position="40"/>
        <end position="55"/>
    </location>
</feature>
<reference evidence="10 11" key="1">
    <citation type="submission" date="2020-07" db="EMBL/GenBank/DDBJ databases">
        <title>Sequencing the genomes of 1000 actinobacteria strains.</title>
        <authorList>
            <person name="Klenk H.-P."/>
        </authorList>
    </citation>
    <scope>NUCLEOTIDE SEQUENCE [LARGE SCALE GENOMIC DNA]</scope>
    <source>
        <strain evidence="10 11">DSM 45927</strain>
    </source>
</reference>
<evidence type="ECO:0000313" key="11">
    <source>
        <dbReference type="Proteomes" id="UP000575985"/>
    </source>
</evidence>
<feature type="region of interest" description="Disordered" evidence="7">
    <location>
        <begin position="40"/>
        <end position="67"/>
    </location>
</feature>
<dbReference type="SUPFAM" id="SSF141523">
    <property type="entry name" value="L,D-transpeptidase catalytic domain-like"/>
    <property type="match status" value="1"/>
</dbReference>
<dbReference type="PROSITE" id="PS51318">
    <property type="entry name" value="TAT"/>
    <property type="match status" value="1"/>
</dbReference>
<feature type="active site" description="Proton donor/acceptor" evidence="6">
    <location>
        <position position="215"/>
    </location>
</feature>
<dbReference type="Pfam" id="PF03734">
    <property type="entry name" value="YkuD"/>
    <property type="match status" value="1"/>
</dbReference>
<keyword evidence="2" id="KW-0808">Transferase</keyword>
<name>A0A853BNC1_9ACTN</name>
<dbReference type="GO" id="GO:0071972">
    <property type="term" value="F:peptidoglycan L,D-transpeptidase activity"/>
    <property type="evidence" value="ECO:0007669"/>
    <property type="project" value="TreeGrafter"/>
</dbReference>
<feature type="domain" description="L,D-TPase catalytic" evidence="9">
    <location>
        <begin position="136"/>
        <end position="255"/>
    </location>
</feature>
<dbReference type="Gene3D" id="1.10.101.10">
    <property type="entry name" value="PGBD-like superfamily/PGBD"/>
    <property type="match status" value="1"/>
</dbReference>
<dbReference type="GO" id="GO:0016740">
    <property type="term" value="F:transferase activity"/>
    <property type="evidence" value="ECO:0007669"/>
    <property type="project" value="UniProtKB-KW"/>
</dbReference>
<dbReference type="PROSITE" id="PS52029">
    <property type="entry name" value="LD_TPASE"/>
    <property type="match status" value="1"/>
</dbReference>
<comment type="caution">
    <text evidence="10">The sequence shown here is derived from an EMBL/GenBank/DDBJ whole genome shotgun (WGS) entry which is preliminary data.</text>
</comment>
<keyword evidence="4 6" id="KW-0573">Peptidoglycan synthesis</keyword>
<dbReference type="PANTHER" id="PTHR30582">
    <property type="entry name" value="L,D-TRANSPEPTIDASE"/>
    <property type="match status" value="1"/>
</dbReference>
<protein>
    <submittedName>
        <fullName evidence="10">Peptidoglycan hydrolase-like protein with peptidoglycan-binding domain</fullName>
    </submittedName>
</protein>
<keyword evidence="11" id="KW-1185">Reference proteome</keyword>
<evidence type="ECO:0000256" key="3">
    <source>
        <dbReference type="ARBA" id="ARBA00022960"/>
    </source>
</evidence>
<dbReference type="InterPro" id="IPR006311">
    <property type="entry name" value="TAT_signal"/>
</dbReference>
<dbReference type="GO" id="GO:0071555">
    <property type="term" value="P:cell wall organization"/>
    <property type="evidence" value="ECO:0007669"/>
    <property type="project" value="UniProtKB-UniRule"/>
</dbReference>
<dbReference type="CDD" id="cd16913">
    <property type="entry name" value="YkuD_like"/>
    <property type="match status" value="1"/>
</dbReference>
<keyword evidence="10" id="KW-0378">Hydrolase</keyword>
<sequence>MASHRPPHLRKQCTRTAAALALAAVAVTGWAPAAHAGAAPAAAPGAAPSAAASTSQDEPLLSMGDSGPAVREVEERLKELGYWLGPVDGEYDVRTAQAVMALQKVAGIDRDSVVGPDTRAALEEGPRPQPSTSSGVVLEIDLDRQVLLVVRDGEVRKIFNTSTGSGETYFSRGQTNVAVTPEGEYSVFRRVDGWDDGPLGSLYRPAYFNGGIAIHGYSSVPGYPASHGCARVSLPAMDWLWANGRVENGAAVVVR</sequence>
<dbReference type="SUPFAM" id="SSF47090">
    <property type="entry name" value="PGBD-like"/>
    <property type="match status" value="1"/>
</dbReference>
<dbReference type="PANTHER" id="PTHR30582:SF2">
    <property type="entry name" value="L,D-TRANSPEPTIDASE YCIB-RELATED"/>
    <property type="match status" value="1"/>
</dbReference>
<evidence type="ECO:0000256" key="8">
    <source>
        <dbReference type="SAM" id="SignalP"/>
    </source>
</evidence>
<dbReference type="InterPro" id="IPR038063">
    <property type="entry name" value="Transpep_catalytic_dom"/>
</dbReference>
<dbReference type="InterPro" id="IPR005490">
    <property type="entry name" value="LD_TPept_cat_dom"/>
</dbReference>
<feature type="chain" id="PRO_5039181081" evidence="8">
    <location>
        <begin position="37"/>
        <end position="255"/>
    </location>
</feature>
<feature type="active site" description="Nucleophile" evidence="6">
    <location>
        <position position="229"/>
    </location>
</feature>